<comment type="similarity">
    <text evidence="1">Belongs to the bacterial solute-binding protein 9 family.</text>
</comment>
<dbReference type="GO" id="GO:0046872">
    <property type="term" value="F:metal ion binding"/>
    <property type="evidence" value="ECO:0007669"/>
    <property type="project" value="InterPro"/>
</dbReference>
<organism evidence="8 9">
    <name type="scientific">Ostreibacterium oceani</name>
    <dbReference type="NCBI Taxonomy" id="2654998"/>
    <lineage>
        <taxon>Bacteria</taxon>
        <taxon>Pseudomonadati</taxon>
        <taxon>Pseudomonadota</taxon>
        <taxon>Gammaproteobacteria</taxon>
        <taxon>Cardiobacteriales</taxon>
        <taxon>Ostreibacteriaceae</taxon>
        <taxon>Ostreibacterium</taxon>
    </lineage>
</organism>
<keyword evidence="3" id="KW-0813">Transport</keyword>
<feature type="region of interest" description="Disordered" evidence="6">
    <location>
        <begin position="126"/>
        <end position="167"/>
    </location>
</feature>
<dbReference type="PANTHER" id="PTHR42953:SF3">
    <property type="entry name" value="HIGH-AFFINITY ZINC UPTAKE SYSTEM PROTEIN ZNUA"/>
    <property type="match status" value="1"/>
</dbReference>
<feature type="signal peptide" evidence="7">
    <location>
        <begin position="1"/>
        <end position="22"/>
    </location>
</feature>
<dbReference type="AlphaFoldDB" id="A0A6N7EUS5"/>
<dbReference type="GO" id="GO:0006829">
    <property type="term" value="P:zinc ion transport"/>
    <property type="evidence" value="ECO:0007669"/>
    <property type="project" value="UniProtKB-KW"/>
</dbReference>
<gene>
    <name evidence="8" type="ORF">GCU85_06150</name>
</gene>
<accession>A0A6N7EUS5</accession>
<evidence type="ECO:0000313" key="9">
    <source>
        <dbReference type="Proteomes" id="UP000471298"/>
    </source>
</evidence>
<reference evidence="8 9" key="1">
    <citation type="submission" date="2019-10" db="EMBL/GenBank/DDBJ databases">
        <title>Cardiobacteriales fam. a chemoheterotrophic member of the order Cardiobacteriales, and proposal of Cardiobacteriales fam. nov.</title>
        <authorList>
            <person name="Wang C."/>
        </authorList>
    </citation>
    <scope>NUCLEOTIDE SEQUENCE [LARGE SCALE GENOMIC DNA]</scope>
    <source>
        <strain evidence="8 9">ML27</strain>
    </source>
</reference>
<evidence type="ECO:0000256" key="5">
    <source>
        <dbReference type="ARBA" id="ARBA00022906"/>
    </source>
</evidence>
<dbReference type="InterPro" id="IPR050492">
    <property type="entry name" value="Bact_metal-bind_prot9"/>
</dbReference>
<evidence type="ECO:0000256" key="3">
    <source>
        <dbReference type="ARBA" id="ARBA00022448"/>
    </source>
</evidence>
<feature type="chain" id="PRO_5026865955" description="High-affinity zinc uptake system protein ZnuA" evidence="7">
    <location>
        <begin position="23"/>
        <end position="344"/>
    </location>
</feature>
<keyword evidence="4 7" id="KW-0732">Signal</keyword>
<dbReference type="Proteomes" id="UP000471298">
    <property type="component" value="Unassembled WGS sequence"/>
</dbReference>
<protein>
    <recommendedName>
        <fullName evidence="2">High-affinity zinc uptake system protein ZnuA</fullName>
    </recommendedName>
</protein>
<dbReference type="RefSeq" id="WP_152810312.1">
    <property type="nucleotide sequence ID" value="NZ_WHNW01000006.1"/>
</dbReference>
<dbReference type="InParanoid" id="A0A6N7EUS5"/>
<dbReference type="SUPFAM" id="SSF53807">
    <property type="entry name" value="Helical backbone' metal receptor"/>
    <property type="match status" value="1"/>
</dbReference>
<keyword evidence="5" id="KW-0862">Zinc</keyword>
<dbReference type="EMBL" id="WHNW01000006">
    <property type="protein sequence ID" value="MPV86311.1"/>
    <property type="molecule type" value="Genomic_DNA"/>
</dbReference>
<evidence type="ECO:0000313" key="8">
    <source>
        <dbReference type="EMBL" id="MPV86311.1"/>
    </source>
</evidence>
<keyword evidence="5" id="KW-0864">Zinc transport</keyword>
<proteinExistence type="inferred from homology"/>
<comment type="caution">
    <text evidence="8">The sequence shown here is derived from an EMBL/GenBank/DDBJ whole genome shotgun (WGS) entry which is preliminary data.</text>
</comment>
<evidence type="ECO:0000256" key="4">
    <source>
        <dbReference type="ARBA" id="ARBA00022729"/>
    </source>
</evidence>
<dbReference type="InterPro" id="IPR006127">
    <property type="entry name" value="ZnuA-like"/>
</dbReference>
<evidence type="ECO:0000256" key="2">
    <source>
        <dbReference type="ARBA" id="ARBA00015915"/>
    </source>
</evidence>
<dbReference type="PANTHER" id="PTHR42953">
    <property type="entry name" value="HIGH-AFFINITY ZINC UPTAKE SYSTEM PROTEIN ZNUA-RELATED"/>
    <property type="match status" value="1"/>
</dbReference>
<evidence type="ECO:0000256" key="6">
    <source>
        <dbReference type="SAM" id="MobiDB-lite"/>
    </source>
</evidence>
<keyword evidence="5" id="KW-0406">Ion transport</keyword>
<dbReference type="Pfam" id="PF01297">
    <property type="entry name" value="ZnuA"/>
    <property type="match status" value="1"/>
</dbReference>
<name>A0A6N7EUS5_9GAMM</name>
<dbReference type="FunCoup" id="A0A6N7EUS5">
    <property type="interactions" value="167"/>
</dbReference>
<sequence>MTNHALKTLLLFLSSHAAFSYADSNQTATTPETTPKVVSSIYPLQQIANEIVGEPTDLIADSYLSPHHYSLKPSDINGLQDADIVLWIGSAMMPQLKNTIKNREKNENHTTITASTLPGIQLITEEKGHGHDDHGHGHDDHGHGHDDHGHGHDDHGHDHHESDLHNKAGEPIFYDPHLWLSTENAITIATALAAELGRIDSAHQARYEVNLAQFIAKINRTRETIRTQLAAEVPKPYFIFHNAYAYFEQEFGIKNQGVIRNHSAQQANTQHLNEIKNQLSGGAAACLFTEPQFESPIIKKLAEGSSVTVSILDPVGYSSTEQTGYAAILENLAKAVSQCPSREL</sequence>
<keyword evidence="9" id="KW-1185">Reference proteome</keyword>
<evidence type="ECO:0000256" key="1">
    <source>
        <dbReference type="ARBA" id="ARBA00011028"/>
    </source>
</evidence>
<dbReference type="Gene3D" id="3.40.50.1980">
    <property type="entry name" value="Nitrogenase molybdenum iron protein domain"/>
    <property type="match status" value="3"/>
</dbReference>
<evidence type="ECO:0000256" key="7">
    <source>
        <dbReference type="SAM" id="SignalP"/>
    </source>
</evidence>